<gene>
    <name evidence="2" type="ORF">EXE58_11720</name>
</gene>
<dbReference type="KEGG" id="nsn:EXE58_11720"/>
<keyword evidence="3" id="KW-1185">Reference proteome</keyword>
<evidence type="ECO:0000259" key="1">
    <source>
        <dbReference type="PROSITE" id="PS50093"/>
    </source>
</evidence>
<organism evidence="2 3">
    <name type="scientific">Nocardioides seonyuensis</name>
    <dbReference type="NCBI Taxonomy" id="2518371"/>
    <lineage>
        <taxon>Bacteria</taxon>
        <taxon>Bacillati</taxon>
        <taxon>Actinomycetota</taxon>
        <taxon>Actinomycetes</taxon>
        <taxon>Propionibacteriales</taxon>
        <taxon>Nocardioidaceae</taxon>
        <taxon>Nocardioides</taxon>
    </lineage>
</organism>
<accession>A0A4P7IFL0</accession>
<dbReference type="SUPFAM" id="SSF49299">
    <property type="entry name" value="PKD domain"/>
    <property type="match status" value="1"/>
</dbReference>
<dbReference type="PROSITE" id="PS50093">
    <property type="entry name" value="PKD"/>
    <property type="match status" value="1"/>
</dbReference>
<dbReference type="Pfam" id="PF00801">
    <property type="entry name" value="PKD"/>
    <property type="match status" value="1"/>
</dbReference>
<protein>
    <recommendedName>
        <fullName evidence="1">PKD domain-containing protein</fullName>
    </recommendedName>
</protein>
<proteinExistence type="predicted"/>
<dbReference type="Gene3D" id="2.60.40.10">
    <property type="entry name" value="Immunoglobulins"/>
    <property type="match status" value="1"/>
</dbReference>
<dbReference type="InterPro" id="IPR013783">
    <property type="entry name" value="Ig-like_fold"/>
</dbReference>
<evidence type="ECO:0000313" key="3">
    <source>
        <dbReference type="Proteomes" id="UP000294853"/>
    </source>
</evidence>
<dbReference type="InterPro" id="IPR000601">
    <property type="entry name" value="PKD_dom"/>
</dbReference>
<reference evidence="2 3" key="1">
    <citation type="submission" date="2019-03" db="EMBL/GenBank/DDBJ databases">
        <title>Three New Species of Nocardioides, Nocardioides euryhalodurans sp. nov., Nocardioides seonyuensis sp. nov. and Nocardioides eburneoflavus sp. nov. Iolated from Soil.</title>
        <authorList>
            <person name="Roh S.G."/>
            <person name="Lee C."/>
            <person name="Kim M.-K."/>
            <person name="Kim S.B."/>
        </authorList>
    </citation>
    <scope>NUCLEOTIDE SEQUENCE [LARGE SCALE GENOMIC DNA]</scope>
    <source>
        <strain evidence="2 3">MMS17-SY207-3</strain>
    </source>
</reference>
<evidence type="ECO:0000313" key="2">
    <source>
        <dbReference type="EMBL" id="QBX56064.1"/>
    </source>
</evidence>
<dbReference type="RefSeq" id="WP_135268055.1">
    <property type="nucleotide sequence ID" value="NZ_CP038436.1"/>
</dbReference>
<dbReference type="EMBL" id="CP038436">
    <property type="protein sequence ID" value="QBX56064.1"/>
    <property type="molecule type" value="Genomic_DNA"/>
</dbReference>
<dbReference type="AlphaFoldDB" id="A0A4P7IFL0"/>
<dbReference type="InterPro" id="IPR035986">
    <property type="entry name" value="PKD_dom_sf"/>
</dbReference>
<feature type="domain" description="PKD" evidence="1">
    <location>
        <begin position="92"/>
        <end position="137"/>
    </location>
</feature>
<dbReference type="OrthoDB" id="5192284at2"/>
<sequence>MSNGVPGFMYAVSRDGVQVGMTCAPTDVAPGPSREQVLQSFKELQWPSSTAVVQPGGGQTLVNLETIFYTTNAAPTSKTVSIAKTDVQIIATPVSYTWSFGDGTTLSTTTPGAPHPSREVTHVYTSTDDVEASVATTYSGTYKIGNGDWQDLGETHTVPGPVTELEVLEAKPQLVLR</sequence>
<name>A0A4P7IFL0_9ACTN</name>
<dbReference type="Proteomes" id="UP000294853">
    <property type="component" value="Chromosome"/>
</dbReference>
<dbReference type="GO" id="GO:0005975">
    <property type="term" value="P:carbohydrate metabolic process"/>
    <property type="evidence" value="ECO:0007669"/>
    <property type="project" value="UniProtKB-ARBA"/>
</dbReference>